<dbReference type="InterPro" id="IPR009339">
    <property type="entry name" value="DUF998"/>
</dbReference>
<organism evidence="2 3">
    <name type="scientific">Georgenia halophila</name>
    <dbReference type="NCBI Taxonomy" id="620889"/>
    <lineage>
        <taxon>Bacteria</taxon>
        <taxon>Bacillati</taxon>
        <taxon>Actinomycetota</taxon>
        <taxon>Actinomycetes</taxon>
        <taxon>Micrococcales</taxon>
        <taxon>Bogoriellaceae</taxon>
        <taxon>Georgenia</taxon>
    </lineage>
</organism>
<gene>
    <name evidence="2" type="ORF">GCM10023169_23830</name>
</gene>
<feature type="transmembrane region" description="Helical" evidence="1">
    <location>
        <begin position="19"/>
        <end position="40"/>
    </location>
</feature>
<evidence type="ECO:0000256" key="1">
    <source>
        <dbReference type="SAM" id="Phobius"/>
    </source>
</evidence>
<evidence type="ECO:0000313" key="2">
    <source>
        <dbReference type="EMBL" id="GAA4425810.1"/>
    </source>
</evidence>
<feature type="transmembrane region" description="Helical" evidence="1">
    <location>
        <begin position="60"/>
        <end position="81"/>
    </location>
</feature>
<keyword evidence="1" id="KW-1133">Transmembrane helix</keyword>
<feature type="transmembrane region" description="Helical" evidence="1">
    <location>
        <begin position="138"/>
        <end position="156"/>
    </location>
</feature>
<protein>
    <recommendedName>
        <fullName evidence="4">DUF998 domain-containing protein</fullName>
    </recommendedName>
</protein>
<proteinExistence type="predicted"/>
<sequence>MFPVPHGSRDAESVTTRRLLACGVVAGPLFLAALLGQALWRPGFELGVHAISLLSRGDHGWTQIATFVTTGLLVAAAGVGVRATLAGGTGTAAGWLITTMGVGLVVTGVFVVDPGIGFPPGGPPPASTLSWRGALHDVGTALALNGGVAAALLLGWRAARAGARAGAAGCLLSGVAVATLAWWSGPGVPLRVTVAASVLTVWLTAVSVVLRRQQRHGGER</sequence>
<feature type="transmembrane region" description="Helical" evidence="1">
    <location>
        <begin position="163"/>
        <end position="184"/>
    </location>
</feature>
<dbReference type="Proteomes" id="UP001500622">
    <property type="component" value="Unassembled WGS sequence"/>
</dbReference>
<accession>A0ABP8LCF9</accession>
<dbReference type="Pfam" id="PF06197">
    <property type="entry name" value="DUF998"/>
    <property type="match status" value="1"/>
</dbReference>
<evidence type="ECO:0000313" key="3">
    <source>
        <dbReference type="Proteomes" id="UP001500622"/>
    </source>
</evidence>
<keyword evidence="1" id="KW-0812">Transmembrane</keyword>
<reference evidence="3" key="1">
    <citation type="journal article" date="2019" name="Int. J. Syst. Evol. Microbiol.">
        <title>The Global Catalogue of Microorganisms (GCM) 10K type strain sequencing project: providing services to taxonomists for standard genome sequencing and annotation.</title>
        <authorList>
            <consortium name="The Broad Institute Genomics Platform"/>
            <consortium name="The Broad Institute Genome Sequencing Center for Infectious Disease"/>
            <person name="Wu L."/>
            <person name="Ma J."/>
        </authorList>
    </citation>
    <scope>NUCLEOTIDE SEQUENCE [LARGE SCALE GENOMIC DNA]</scope>
    <source>
        <strain evidence="3">JCM 17810</strain>
    </source>
</reference>
<feature type="transmembrane region" description="Helical" evidence="1">
    <location>
        <begin position="93"/>
        <end position="118"/>
    </location>
</feature>
<keyword evidence="1" id="KW-0472">Membrane</keyword>
<keyword evidence="3" id="KW-1185">Reference proteome</keyword>
<comment type="caution">
    <text evidence="2">The sequence shown here is derived from an EMBL/GenBank/DDBJ whole genome shotgun (WGS) entry which is preliminary data.</text>
</comment>
<feature type="transmembrane region" description="Helical" evidence="1">
    <location>
        <begin position="190"/>
        <end position="210"/>
    </location>
</feature>
<dbReference type="RefSeq" id="WP_345216488.1">
    <property type="nucleotide sequence ID" value="NZ_BAABGN010000011.1"/>
</dbReference>
<dbReference type="EMBL" id="BAABGN010000011">
    <property type="protein sequence ID" value="GAA4425810.1"/>
    <property type="molecule type" value="Genomic_DNA"/>
</dbReference>
<name>A0ABP8LCF9_9MICO</name>
<evidence type="ECO:0008006" key="4">
    <source>
        <dbReference type="Google" id="ProtNLM"/>
    </source>
</evidence>